<evidence type="ECO:0000259" key="1">
    <source>
        <dbReference type="Pfam" id="PF05050"/>
    </source>
</evidence>
<feature type="domain" description="Methyltransferase FkbM" evidence="1">
    <location>
        <begin position="91"/>
        <end position="248"/>
    </location>
</feature>
<keyword evidence="3" id="KW-1185">Reference proteome</keyword>
<dbReference type="Pfam" id="PF05050">
    <property type="entry name" value="Methyltransf_21"/>
    <property type="match status" value="1"/>
</dbReference>
<dbReference type="InterPro" id="IPR029063">
    <property type="entry name" value="SAM-dependent_MTases_sf"/>
</dbReference>
<dbReference type="GO" id="GO:0008168">
    <property type="term" value="F:methyltransferase activity"/>
    <property type="evidence" value="ECO:0007669"/>
    <property type="project" value="UniProtKB-KW"/>
</dbReference>
<keyword evidence="2" id="KW-0808">Transferase</keyword>
<evidence type="ECO:0000313" key="3">
    <source>
        <dbReference type="Proteomes" id="UP001500742"/>
    </source>
</evidence>
<dbReference type="NCBIfam" id="TIGR01444">
    <property type="entry name" value="fkbM_fam"/>
    <property type="match status" value="1"/>
</dbReference>
<dbReference type="GO" id="GO:0032259">
    <property type="term" value="P:methylation"/>
    <property type="evidence" value="ECO:0007669"/>
    <property type="project" value="UniProtKB-KW"/>
</dbReference>
<dbReference type="SUPFAM" id="SSF53335">
    <property type="entry name" value="S-adenosyl-L-methionine-dependent methyltransferases"/>
    <property type="match status" value="1"/>
</dbReference>
<gene>
    <name evidence="2" type="ORF">GCM10022210_27130</name>
</gene>
<evidence type="ECO:0000313" key="2">
    <source>
        <dbReference type="EMBL" id="GAA3975266.1"/>
    </source>
</evidence>
<reference evidence="3" key="1">
    <citation type="journal article" date="2019" name="Int. J. Syst. Evol. Microbiol.">
        <title>The Global Catalogue of Microorganisms (GCM) 10K type strain sequencing project: providing services to taxonomists for standard genome sequencing and annotation.</title>
        <authorList>
            <consortium name="The Broad Institute Genomics Platform"/>
            <consortium name="The Broad Institute Genome Sequencing Center for Infectious Disease"/>
            <person name="Wu L."/>
            <person name="Ma J."/>
        </authorList>
    </citation>
    <scope>NUCLEOTIDE SEQUENCE [LARGE SCALE GENOMIC DNA]</scope>
    <source>
        <strain evidence="3">JCM 16601</strain>
    </source>
</reference>
<dbReference type="Proteomes" id="UP001500742">
    <property type="component" value="Unassembled WGS sequence"/>
</dbReference>
<dbReference type="InterPro" id="IPR006342">
    <property type="entry name" value="FkbM_mtfrase"/>
</dbReference>
<dbReference type="PANTHER" id="PTHR34203">
    <property type="entry name" value="METHYLTRANSFERASE, FKBM FAMILY PROTEIN"/>
    <property type="match status" value="1"/>
</dbReference>
<organism evidence="2 3">
    <name type="scientific">Mucilaginibacter dorajii</name>
    <dbReference type="NCBI Taxonomy" id="692994"/>
    <lineage>
        <taxon>Bacteria</taxon>
        <taxon>Pseudomonadati</taxon>
        <taxon>Bacteroidota</taxon>
        <taxon>Sphingobacteriia</taxon>
        <taxon>Sphingobacteriales</taxon>
        <taxon>Sphingobacteriaceae</taxon>
        <taxon>Mucilaginibacter</taxon>
    </lineage>
</organism>
<dbReference type="RefSeq" id="WP_259087633.1">
    <property type="nucleotide sequence ID" value="NZ_BAAAZC010000019.1"/>
</dbReference>
<sequence length="297" mass="33086">MEKIKRTFGFILNHPLAKRHPIKAIIRLLIWQLQTGGNPSKLFVKQYLSGLRFFARKGLTGITGNIYTGLHEFNDMGFLLHFLRPEDIFLDVGANVGSYTLLASGICQAKSITIEASKNTAEITQKNINLNKLQDKVTLINAAAGATNGTLNFSKNQDTTNHIISNNELANTDVETVNVISVDSLTIIEKPALIKIDVEGFETEVLNGMVNTLKQPSLKAIIIELNGSGARYGFNEEKIHQNLLLNGFEPYQYDPFARALTILDSFGNYNTIYCRDTEFINQRINAAKTFDVLSETI</sequence>
<accession>A0ABP7Q2L5</accession>
<proteinExistence type="predicted"/>
<name>A0ABP7Q2L5_9SPHI</name>
<keyword evidence="2" id="KW-0489">Methyltransferase</keyword>
<dbReference type="EMBL" id="BAAAZC010000019">
    <property type="protein sequence ID" value="GAA3975266.1"/>
    <property type="molecule type" value="Genomic_DNA"/>
</dbReference>
<protein>
    <submittedName>
        <fullName evidence="2">FkbM family methyltransferase</fullName>
    </submittedName>
</protein>
<dbReference type="InterPro" id="IPR052514">
    <property type="entry name" value="SAM-dependent_MTase"/>
</dbReference>
<dbReference type="PANTHER" id="PTHR34203:SF15">
    <property type="entry name" value="SLL1173 PROTEIN"/>
    <property type="match status" value="1"/>
</dbReference>
<dbReference type="Gene3D" id="3.40.50.150">
    <property type="entry name" value="Vaccinia Virus protein VP39"/>
    <property type="match status" value="1"/>
</dbReference>
<comment type="caution">
    <text evidence="2">The sequence shown here is derived from an EMBL/GenBank/DDBJ whole genome shotgun (WGS) entry which is preliminary data.</text>
</comment>